<protein>
    <submittedName>
        <fullName evidence="1">Uncharacterized protein</fullName>
    </submittedName>
</protein>
<gene>
    <name evidence="1" type="ORF">H9701_07240</name>
</gene>
<evidence type="ECO:0000313" key="1">
    <source>
        <dbReference type="EMBL" id="HJC41329.1"/>
    </source>
</evidence>
<reference evidence="1" key="2">
    <citation type="submission" date="2021-04" db="EMBL/GenBank/DDBJ databases">
        <authorList>
            <person name="Gilroy R."/>
        </authorList>
    </citation>
    <scope>NUCLEOTIDE SEQUENCE</scope>
    <source>
        <strain evidence="1">CHK186-1790</strain>
    </source>
</reference>
<sequence>MSAVTLLCADHPLPLYESGSRWTETSSHGGYTVSLERTGFAVRAHEYYRPAVEELDLDLKPCQYELDLRPTEEDAAALRAYLERNCAPGETVELWRLWVGIDRAERVPRFQGKLTDLDLETLRQLDPPPPHRPAPWQCGLTIEI</sequence>
<name>A0A9D2P0S8_9FIRM</name>
<accession>A0A9D2P0S8</accession>
<dbReference type="EMBL" id="DWWJ01000128">
    <property type="protein sequence ID" value="HJC41329.1"/>
    <property type="molecule type" value="Genomic_DNA"/>
</dbReference>
<comment type="caution">
    <text evidence="1">The sequence shown here is derived from an EMBL/GenBank/DDBJ whole genome shotgun (WGS) entry which is preliminary data.</text>
</comment>
<organism evidence="1 2">
    <name type="scientific">Candidatus Intestinimonas pullistercoris</name>
    <dbReference type="NCBI Taxonomy" id="2838623"/>
    <lineage>
        <taxon>Bacteria</taxon>
        <taxon>Bacillati</taxon>
        <taxon>Bacillota</taxon>
        <taxon>Clostridia</taxon>
        <taxon>Eubacteriales</taxon>
        <taxon>Intestinimonas</taxon>
    </lineage>
</organism>
<dbReference type="AlphaFoldDB" id="A0A9D2P0S8"/>
<proteinExistence type="predicted"/>
<evidence type="ECO:0000313" key="2">
    <source>
        <dbReference type="Proteomes" id="UP000823882"/>
    </source>
</evidence>
<reference evidence="1" key="1">
    <citation type="journal article" date="2021" name="PeerJ">
        <title>Extensive microbial diversity within the chicken gut microbiome revealed by metagenomics and culture.</title>
        <authorList>
            <person name="Gilroy R."/>
            <person name="Ravi A."/>
            <person name="Getino M."/>
            <person name="Pursley I."/>
            <person name="Horton D.L."/>
            <person name="Alikhan N.F."/>
            <person name="Baker D."/>
            <person name="Gharbi K."/>
            <person name="Hall N."/>
            <person name="Watson M."/>
            <person name="Adriaenssens E.M."/>
            <person name="Foster-Nyarko E."/>
            <person name="Jarju S."/>
            <person name="Secka A."/>
            <person name="Antonio M."/>
            <person name="Oren A."/>
            <person name="Chaudhuri R.R."/>
            <person name="La Ragione R."/>
            <person name="Hildebrand F."/>
            <person name="Pallen M.J."/>
        </authorList>
    </citation>
    <scope>NUCLEOTIDE SEQUENCE</scope>
    <source>
        <strain evidence="1">CHK186-1790</strain>
    </source>
</reference>
<dbReference type="Proteomes" id="UP000823882">
    <property type="component" value="Unassembled WGS sequence"/>
</dbReference>